<accession>A0A183J2W3</accession>
<dbReference type="WBParaSite" id="SBAD_0001057501-mRNA-1">
    <property type="protein sequence ID" value="SBAD_0001057501-mRNA-1"/>
    <property type="gene ID" value="SBAD_0001057501"/>
</dbReference>
<proteinExistence type="predicted"/>
<protein>
    <submittedName>
        <fullName evidence="4">Secreted protein</fullName>
    </submittedName>
</protein>
<evidence type="ECO:0000313" key="3">
    <source>
        <dbReference type="Proteomes" id="UP000270296"/>
    </source>
</evidence>
<feature type="chain" id="PRO_5043140354" evidence="1">
    <location>
        <begin position="22"/>
        <end position="172"/>
    </location>
</feature>
<sequence length="172" mass="19313">MERPRTLLLACVLLLAGESLGVDDSRWLDAEDFVRPLYPRRNLALTNTLASVMHDIIHQSGPFTAFTLPPFFEIPDLLEMVQQQLEITENVPVSEDCFADVLFFVREVVKFTTAIRTTISNECDEEMNLEMKRVCELSVAAALNSTSWVAAGKPRLPIDSEQTSKANVKHTC</sequence>
<dbReference type="AlphaFoldDB" id="A0A183J2W3"/>
<evidence type="ECO:0000313" key="4">
    <source>
        <dbReference type="WBParaSite" id="SBAD_0001057501-mRNA-1"/>
    </source>
</evidence>
<dbReference type="Proteomes" id="UP000270296">
    <property type="component" value="Unassembled WGS sequence"/>
</dbReference>
<name>A0A183J2W3_9BILA</name>
<evidence type="ECO:0000313" key="2">
    <source>
        <dbReference type="EMBL" id="VDP29914.1"/>
    </source>
</evidence>
<organism evidence="4">
    <name type="scientific">Soboliphyme baturini</name>
    <dbReference type="NCBI Taxonomy" id="241478"/>
    <lineage>
        <taxon>Eukaryota</taxon>
        <taxon>Metazoa</taxon>
        <taxon>Ecdysozoa</taxon>
        <taxon>Nematoda</taxon>
        <taxon>Enoplea</taxon>
        <taxon>Dorylaimia</taxon>
        <taxon>Dioctophymatida</taxon>
        <taxon>Dioctophymatoidea</taxon>
        <taxon>Soboliphymatidae</taxon>
        <taxon>Soboliphyme</taxon>
    </lineage>
</organism>
<dbReference type="EMBL" id="UZAM01013768">
    <property type="protein sequence ID" value="VDP29914.1"/>
    <property type="molecule type" value="Genomic_DNA"/>
</dbReference>
<keyword evidence="1" id="KW-0732">Signal</keyword>
<reference evidence="4" key="1">
    <citation type="submission" date="2016-06" db="UniProtKB">
        <authorList>
            <consortium name="WormBaseParasite"/>
        </authorList>
    </citation>
    <scope>IDENTIFICATION</scope>
</reference>
<evidence type="ECO:0000256" key="1">
    <source>
        <dbReference type="SAM" id="SignalP"/>
    </source>
</evidence>
<keyword evidence="3" id="KW-1185">Reference proteome</keyword>
<feature type="signal peptide" evidence="1">
    <location>
        <begin position="1"/>
        <end position="21"/>
    </location>
</feature>
<gene>
    <name evidence="2" type="ORF">SBAD_LOCUS10211</name>
</gene>
<reference evidence="2 3" key="2">
    <citation type="submission" date="2018-11" db="EMBL/GenBank/DDBJ databases">
        <authorList>
            <consortium name="Pathogen Informatics"/>
        </authorList>
    </citation>
    <scope>NUCLEOTIDE SEQUENCE [LARGE SCALE GENOMIC DNA]</scope>
</reference>